<keyword evidence="2" id="KW-0863">Zinc-finger</keyword>
<dbReference type="Gene3D" id="3.30.40.10">
    <property type="entry name" value="Zinc/RING finger domain, C3HC4 (zinc finger)"/>
    <property type="match status" value="1"/>
</dbReference>
<feature type="transmembrane region" description="Helical" evidence="5">
    <location>
        <begin position="173"/>
        <end position="192"/>
    </location>
</feature>
<evidence type="ECO:0000256" key="4">
    <source>
        <dbReference type="SAM" id="MobiDB-lite"/>
    </source>
</evidence>
<proteinExistence type="predicted"/>
<evidence type="ECO:0000313" key="7">
    <source>
        <dbReference type="EMBL" id="GAA0164700.1"/>
    </source>
</evidence>
<dbReference type="PANTHER" id="PTHR23012:SF175">
    <property type="entry name" value="RING_FYVE_PHD ZINC FINGER SUPERFAMILY PROTEIN"/>
    <property type="match status" value="1"/>
</dbReference>
<dbReference type="GO" id="GO:0016567">
    <property type="term" value="P:protein ubiquitination"/>
    <property type="evidence" value="ECO:0007669"/>
    <property type="project" value="TreeGrafter"/>
</dbReference>
<dbReference type="EMBL" id="BAABME010005127">
    <property type="protein sequence ID" value="GAA0164700.1"/>
    <property type="molecule type" value="Genomic_DNA"/>
</dbReference>
<dbReference type="AlphaFoldDB" id="A0AAV3QMC6"/>
<evidence type="ECO:0000256" key="3">
    <source>
        <dbReference type="ARBA" id="ARBA00022833"/>
    </source>
</evidence>
<feature type="region of interest" description="Disordered" evidence="4">
    <location>
        <begin position="268"/>
        <end position="296"/>
    </location>
</feature>
<dbReference type="InterPro" id="IPR033275">
    <property type="entry name" value="MARCH-like"/>
</dbReference>
<gene>
    <name evidence="7" type="ORF">LIER_20273</name>
</gene>
<dbReference type="GO" id="GO:0004842">
    <property type="term" value="F:ubiquitin-protein transferase activity"/>
    <property type="evidence" value="ECO:0007669"/>
    <property type="project" value="TreeGrafter"/>
</dbReference>
<evidence type="ECO:0000256" key="1">
    <source>
        <dbReference type="ARBA" id="ARBA00022723"/>
    </source>
</evidence>
<protein>
    <submittedName>
        <fullName evidence="7">Ubiquitin-protein ligase</fullName>
    </submittedName>
</protein>
<comment type="caution">
    <text evidence="7">The sequence shown here is derived from an EMBL/GenBank/DDBJ whole genome shotgun (WGS) entry which is preliminary data.</text>
</comment>
<dbReference type="InterPro" id="IPR013083">
    <property type="entry name" value="Znf_RING/FYVE/PHD"/>
</dbReference>
<evidence type="ECO:0000313" key="8">
    <source>
        <dbReference type="Proteomes" id="UP001454036"/>
    </source>
</evidence>
<dbReference type="GO" id="GO:0016874">
    <property type="term" value="F:ligase activity"/>
    <property type="evidence" value="ECO:0007669"/>
    <property type="project" value="UniProtKB-KW"/>
</dbReference>
<keyword evidence="1" id="KW-0479">Metal-binding</keyword>
<dbReference type="InterPro" id="IPR022143">
    <property type="entry name" value="DUF3675"/>
</dbReference>
<keyword evidence="7" id="KW-0436">Ligase</keyword>
<dbReference type="SMART" id="SM00744">
    <property type="entry name" value="RINGv"/>
    <property type="match status" value="1"/>
</dbReference>
<keyword evidence="5" id="KW-0472">Membrane</keyword>
<organism evidence="7 8">
    <name type="scientific">Lithospermum erythrorhizon</name>
    <name type="common">Purple gromwell</name>
    <name type="synonym">Lithospermum officinale var. erythrorhizon</name>
    <dbReference type="NCBI Taxonomy" id="34254"/>
    <lineage>
        <taxon>Eukaryota</taxon>
        <taxon>Viridiplantae</taxon>
        <taxon>Streptophyta</taxon>
        <taxon>Embryophyta</taxon>
        <taxon>Tracheophyta</taxon>
        <taxon>Spermatophyta</taxon>
        <taxon>Magnoliopsida</taxon>
        <taxon>eudicotyledons</taxon>
        <taxon>Gunneridae</taxon>
        <taxon>Pentapetalae</taxon>
        <taxon>asterids</taxon>
        <taxon>lamiids</taxon>
        <taxon>Boraginales</taxon>
        <taxon>Boraginaceae</taxon>
        <taxon>Boraginoideae</taxon>
        <taxon>Lithospermeae</taxon>
        <taxon>Lithospermum</taxon>
    </lineage>
</organism>
<keyword evidence="5" id="KW-0812">Transmembrane</keyword>
<name>A0AAV3QMC6_LITER</name>
<evidence type="ECO:0000256" key="5">
    <source>
        <dbReference type="SAM" id="Phobius"/>
    </source>
</evidence>
<keyword evidence="3" id="KW-0862">Zinc</keyword>
<evidence type="ECO:0000256" key="2">
    <source>
        <dbReference type="ARBA" id="ARBA00022771"/>
    </source>
</evidence>
<keyword evidence="5" id="KW-1133">Transmembrane helix</keyword>
<dbReference type="PANTHER" id="PTHR23012">
    <property type="entry name" value="RING/FYVE/PHD ZINC FINGER DOMAIN-CONTAINING"/>
    <property type="match status" value="1"/>
</dbReference>
<dbReference type="SUPFAM" id="SSF57850">
    <property type="entry name" value="RING/U-box"/>
    <property type="match status" value="1"/>
</dbReference>
<dbReference type="CDD" id="cd16495">
    <property type="entry name" value="RING_CH-C4HC3_MARCH"/>
    <property type="match status" value="1"/>
</dbReference>
<dbReference type="Pfam" id="PF12906">
    <property type="entry name" value="RINGv"/>
    <property type="match status" value="1"/>
</dbReference>
<dbReference type="GO" id="GO:0016020">
    <property type="term" value="C:membrane"/>
    <property type="evidence" value="ECO:0007669"/>
    <property type="project" value="TreeGrafter"/>
</dbReference>
<dbReference type="FunFam" id="3.30.40.10:FF:000146">
    <property type="entry name" value="RING/FYVE/PHD zinc finger protein"/>
    <property type="match status" value="1"/>
</dbReference>
<accession>A0AAV3QMC6</accession>
<dbReference type="Proteomes" id="UP001454036">
    <property type="component" value="Unassembled WGS sequence"/>
</dbReference>
<dbReference type="InterPro" id="IPR011016">
    <property type="entry name" value="Znf_RING-CH"/>
</dbReference>
<feature type="compositionally biased region" description="Polar residues" evidence="4">
    <location>
        <begin position="287"/>
        <end position="296"/>
    </location>
</feature>
<dbReference type="GO" id="GO:0008270">
    <property type="term" value="F:zinc ion binding"/>
    <property type="evidence" value="ECO:0007669"/>
    <property type="project" value="UniProtKB-KW"/>
</dbReference>
<evidence type="ECO:0000259" key="6">
    <source>
        <dbReference type="PROSITE" id="PS51292"/>
    </source>
</evidence>
<feature type="domain" description="RING-CH-type" evidence="6">
    <location>
        <begin position="51"/>
        <end position="111"/>
    </location>
</feature>
<keyword evidence="8" id="KW-1185">Reference proteome</keyword>
<reference evidence="7 8" key="1">
    <citation type="submission" date="2024-01" db="EMBL/GenBank/DDBJ databases">
        <title>The complete chloroplast genome sequence of Lithospermum erythrorhizon: insights into the phylogenetic relationship among Boraginaceae species and the maternal lineages of purple gromwells.</title>
        <authorList>
            <person name="Okada T."/>
            <person name="Watanabe K."/>
        </authorList>
    </citation>
    <scope>NUCLEOTIDE SEQUENCE [LARGE SCALE GENOMIC DNA]</scope>
</reference>
<dbReference type="Pfam" id="PF12428">
    <property type="entry name" value="DUF3675"/>
    <property type="match status" value="1"/>
</dbReference>
<dbReference type="PROSITE" id="PS51292">
    <property type="entry name" value="ZF_RING_CH"/>
    <property type="match status" value="1"/>
</dbReference>
<feature type="transmembrane region" description="Helical" evidence="5">
    <location>
        <begin position="204"/>
        <end position="227"/>
    </location>
</feature>
<sequence>MGGDLVVHIEQLEKSETKGAPTKMVGASLSSSEEKVVLEVDEKDEAADEDAPLIGRAECRICQDEDSVNNLETPCVCNGSLKYAHRVCVQHWCNEKGDTTCEICHQPYQPGYVAPPRNEPVETVIDIGGGWHIAGTPINVHDPRLLAIAEAERQFMESDYDSYNDNNASGASFLRLAALILMALLLMRHAVAATDAGEDDDSSAIFSLFLLRVIGFLFPCYIMVWAITVLQRRRQQQEAAAAAAVAGTPFTLIVQSRQHRGIHLAIARPAPPPGAMPTPISVPAAASMSTPQQEQV</sequence>